<dbReference type="KEGG" id="bmy:BM_BM4962"/>
<keyword evidence="3 7" id="KW-1133">Transmembrane helix</keyword>
<gene>
    <name evidence="9 10 12" type="ORF">Bm4962</name>
    <name evidence="10" type="ORF">BM_BM4962</name>
    <name evidence="9" type="ORF">BM_Bm4962</name>
</gene>
<feature type="domain" description="MARVEL" evidence="8">
    <location>
        <begin position="83"/>
        <end position="217"/>
    </location>
</feature>
<evidence type="ECO:0000313" key="11">
    <source>
        <dbReference type="Proteomes" id="UP000006672"/>
    </source>
</evidence>
<dbReference type="OrthoDB" id="10028364at2759"/>
<feature type="transmembrane region" description="Helical" evidence="7">
    <location>
        <begin position="155"/>
        <end position="177"/>
    </location>
</feature>
<reference evidence="9" key="2">
    <citation type="submission" date="2012-12" db="EMBL/GenBank/DDBJ databases">
        <authorList>
            <person name="Gao Y.W."/>
            <person name="Fan S.T."/>
            <person name="Sun H.T."/>
            <person name="Wang Z."/>
            <person name="Gao X.L."/>
            <person name="Li Y.G."/>
            <person name="Wang T.C."/>
            <person name="Zhang K."/>
            <person name="Xu W.W."/>
            <person name="Yu Z.J."/>
            <person name="Xia X.Z."/>
        </authorList>
    </citation>
    <scope>NUCLEOTIDE SEQUENCE</scope>
    <source>
        <strain evidence="9">FR3</strain>
    </source>
</reference>
<dbReference type="GeneID" id="6101825"/>
<evidence type="ECO:0000256" key="6">
    <source>
        <dbReference type="SAM" id="MobiDB-lite"/>
    </source>
</evidence>
<dbReference type="EMBL" id="CAAKNF010000195">
    <property type="protein sequence ID" value="VIO99001.1"/>
    <property type="molecule type" value="Genomic_DNA"/>
</dbReference>
<feature type="transmembrane region" description="Helical" evidence="7">
    <location>
        <begin position="189"/>
        <end position="207"/>
    </location>
</feature>
<proteinExistence type="predicted"/>
<reference evidence="12" key="4">
    <citation type="submission" date="2020-12" db="UniProtKB">
        <authorList>
            <consortium name="WormBaseParasite"/>
        </authorList>
    </citation>
    <scope>IDENTIFICATION</scope>
</reference>
<dbReference type="EMBL" id="LN856998">
    <property type="protein sequence ID" value="CRZ25157.1"/>
    <property type="molecule type" value="Genomic_DNA"/>
</dbReference>
<evidence type="ECO:0000256" key="7">
    <source>
        <dbReference type="SAM" id="Phobius"/>
    </source>
</evidence>
<dbReference type="InterPro" id="IPR008253">
    <property type="entry name" value="Marvel"/>
</dbReference>
<feature type="transmembrane region" description="Helical" evidence="7">
    <location>
        <begin position="122"/>
        <end position="143"/>
    </location>
</feature>
<dbReference type="CTD" id="6101825"/>
<evidence type="ECO:0000313" key="12">
    <source>
        <dbReference type="WBParaSite" id="Bm4962a.1"/>
    </source>
</evidence>
<evidence type="ECO:0000313" key="9">
    <source>
        <dbReference type="EMBL" id="CRZ25157.1"/>
    </source>
</evidence>
<dbReference type="PANTHER" id="PTHR22776:SF52">
    <property type="entry name" value="MARVEL DOMAIN-CONTAINING PROTEIN"/>
    <property type="match status" value="1"/>
</dbReference>
<reference evidence="10" key="3">
    <citation type="submission" date="2019-04" db="EMBL/GenBank/DDBJ databases">
        <authorList>
            <person name="Howe K."/>
            <person name="Paulini M."/>
            <person name="Williams G."/>
        </authorList>
    </citation>
    <scope>NUCLEOTIDE SEQUENCE [LARGE SCALE GENOMIC DNA]</scope>
    <source>
        <strain evidence="10">FR3</strain>
    </source>
</reference>
<organism evidence="9">
    <name type="scientific">Brugia malayi</name>
    <name type="common">Filarial nematode worm</name>
    <dbReference type="NCBI Taxonomy" id="6279"/>
    <lineage>
        <taxon>Eukaryota</taxon>
        <taxon>Metazoa</taxon>
        <taxon>Ecdysozoa</taxon>
        <taxon>Nematoda</taxon>
        <taxon>Chromadorea</taxon>
        <taxon>Rhabditida</taxon>
        <taxon>Spirurina</taxon>
        <taxon>Spiruromorpha</taxon>
        <taxon>Filarioidea</taxon>
        <taxon>Onchocercidae</taxon>
        <taxon>Brugia</taxon>
    </lineage>
</organism>
<accession>A0A0K0JGX1</accession>
<reference evidence="9 11" key="1">
    <citation type="journal article" date="2007" name="Science">
        <title>Draft genome of the filarial nematode parasite Brugia malayi.</title>
        <authorList>
            <person name="Ghedin E."/>
            <person name="Wang S."/>
            <person name="Spiro D."/>
            <person name="Caler E."/>
            <person name="Zhao Q."/>
            <person name="Crabtree J."/>
            <person name="Allen J.E."/>
            <person name="Delcher A.L."/>
            <person name="Guiliano D.B."/>
            <person name="Miranda-Saavedra D."/>
            <person name="Angiuoli S.V."/>
            <person name="Creasy T."/>
            <person name="Amedeo P."/>
            <person name="Haas B."/>
            <person name="El-Sayed N.M."/>
            <person name="Wortman J.R."/>
            <person name="Feldblyum T."/>
            <person name="Tallon L."/>
            <person name="Schatz M."/>
            <person name="Shumway M."/>
            <person name="Koo H."/>
            <person name="Salzberg S.L."/>
            <person name="Schobel S."/>
            <person name="Pertea M."/>
            <person name="Pop M."/>
            <person name="White O."/>
            <person name="Barton G.J."/>
            <person name="Carlow C.K."/>
            <person name="Crawford M.J."/>
            <person name="Daub J."/>
            <person name="Dimmic M.W."/>
            <person name="Estes C.F."/>
            <person name="Foster J.M."/>
            <person name="Ganatra M."/>
            <person name="Gregory W.F."/>
            <person name="Johnson N.M."/>
            <person name="Jin J."/>
            <person name="Komuniecki R."/>
            <person name="Korf I."/>
            <person name="Kumar S."/>
            <person name="Laney S."/>
            <person name="Li B.W."/>
            <person name="Li W."/>
            <person name="Lindblom T.H."/>
            <person name="Lustigman S."/>
            <person name="Ma D."/>
            <person name="Maina C.V."/>
            <person name="Martin D.M."/>
            <person name="McCarter J.P."/>
            <person name="McReynolds L."/>
            <person name="Mitreva M."/>
            <person name="Nutman T.B."/>
            <person name="Parkinson J."/>
            <person name="Peregrin-Alvarez J.M."/>
            <person name="Poole C."/>
            <person name="Ren Q."/>
            <person name="Saunders L."/>
            <person name="Sluder A.E."/>
            <person name="Smith K."/>
            <person name="Stanke M."/>
            <person name="Unnasch T.R."/>
            <person name="Ware J."/>
            <person name="Wei A.D."/>
            <person name="Weil G."/>
            <person name="Williams D.J."/>
            <person name="Zhang Y."/>
            <person name="Williams S.A."/>
            <person name="Fraser-Liggett C."/>
            <person name="Slatko B."/>
            <person name="Blaxter M.L."/>
            <person name="Scott A.L."/>
        </authorList>
    </citation>
    <scope>NUCLEOTIDE SEQUENCE</scope>
    <source>
        <strain evidence="9 11">FR3</strain>
    </source>
</reference>
<evidence type="ECO:0000256" key="4">
    <source>
        <dbReference type="ARBA" id="ARBA00023136"/>
    </source>
</evidence>
<dbReference type="OMA" id="QIIPNNR"/>
<dbReference type="RefSeq" id="XP_001898382.1">
    <property type="nucleotide sequence ID" value="XM_001898347.2"/>
</dbReference>
<accession>A0A4E9FT90</accession>
<sequence length="255" mass="28168">MLKAEDLEQQQPEEKNLAAIVETTTVENIATNDRGEPQSPPSYSLPAPSSPKHHQQKRCLKFDMSSKIQIISNNRQGQLNTAFLATVPGVLKIAEIVLSFMSFILAICADRSATTAAWTENISFSVTVVISGLLIGYVCFPHLTIKDELTREGLIIAELIFYGTSALLFFIAIWLMVHLSAGSITYGRGSAIMDAIICVALTILFGIETFVKLAAWRCENEPTSRIMQTTRPATESSRYYESNEVLQRNQGSEMA</sequence>
<keyword evidence="2 5" id="KW-0812">Transmembrane</keyword>
<feature type="transmembrane region" description="Helical" evidence="7">
    <location>
        <begin position="82"/>
        <end position="107"/>
    </location>
</feature>
<protein>
    <submittedName>
        <fullName evidence="9">Bm4962</fullName>
    </submittedName>
    <submittedName>
        <fullName evidence="10 12">Synaptophysin / synaptoporin family protein</fullName>
    </submittedName>
</protein>
<evidence type="ECO:0000313" key="10">
    <source>
        <dbReference type="EMBL" id="VIO99001.1"/>
    </source>
</evidence>
<feature type="region of interest" description="Disordered" evidence="6">
    <location>
        <begin position="26"/>
        <end position="53"/>
    </location>
</feature>
<dbReference type="WBParaSite" id="Bm4962a.1">
    <property type="protein sequence ID" value="Bm4962a.1"/>
    <property type="gene ID" value="WBGene00225223"/>
</dbReference>
<dbReference type="AlphaFoldDB" id="A0A0K0JGX1"/>
<keyword evidence="4 5" id="KW-0472">Membrane</keyword>
<evidence type="ECO:0000259" key="8">
    <source>
        <dbReference type="PROSITE" id="PS51225"/>
    </source>
</evidence>
<dbReference type="InterPro" id="IPR050578">
    <property type="entry name" value="MARVEL-CKLF_proteins"/>
</dbReference>
<name>A0A0K0JGX1_BRUMA</name>
<dbReference type="GO" id="GO:0016020">
    <property type="term" value="C:membrane"/>
    <property type="evidence" value="ECO:0007669"/>
    <property type="project" value="UniProtKB-SubCell"/>
</dbReference>
<dbReference type="PROSITE" id="PS51225">
    <property type="entry name" value="MARVEL"/>
    <property type="match status" value="1"/>
</dbReference>
<dbReference type="PANTHER" id="PTHR22776">
    <property type="entry name" value="MARVEL-CONTAINING POTENTIAL LIPID RAFT-ASSOCIATED PROTEIN"/>
    <property type="match status" value="1"/>
</dbReference>
<evidence type="ECO:0000256" key="2">
    <source>
        <dbReference type="ARBA" id="ARBA00022692"/>
    </source>
</evidence>
<comment type="subcellular location">
    <subcellularLocation>
        <location evidence="1">Membrane</location>
        <topology evidence="1">Multi-pass membrane protein</topology>
    </subcellularLocation>
</comment>
<evidence type="ECO:0000256" key="3">
    <source>
        <dbReference type="ARBA" id="ARBA00022989"/>
    </source>
</evidence>
<evidence type="ECO:0000256" key="5">
    <source>
        <dbReference type="PROSITE-ProRule" id="PRU00581"/>
    </source>
</evidence>
<dbReference type="Proteomes" id="UP000006672">
    <property type="component" value="Unassembled WGS sequence"/>
</dbReference>
<evidence type="ECO:0000256" key="1">
    <source>
        <dbReference type="ARBA" id="ARBA00004141"/>
    </source>
</evidence>
<keyword evidence="11" id="KW-1185">Reference proteome</keyword>
<dbReference type="FunCoup" id="A0A0K0JGX1">
    <property type="interactions" value="5"/>
</dbReference>